<evidence type="ECO:0000313" key="8">
    <source>
        <dbReference type="EMBL" id="WBL35246.1"/>
    </source>
</evidence>
<name>A0ABY7M632_9CHLR</name>
<dbReference type="Gene3D" id="1.20.1250.20">
    <property type="entry name" value="MFS general substrate transporter like domains"/>
    <property type="match status" value="1"/>
</dbReference>
<evidence type="ECO:0000256" key="5">
    <source>
        <dbReference type="ARBA" id="ARBA00022989"/>
    </source>
</evidence>
<evidence type="ECO:0000256" key="7">
    <source>
        <dbReference type="SAM" id="Phobius"/>
    </source>
</evidence>
<evidence type="ECO:0000256" key="1">
    <source>
        <dbReference type="ARBA" id="ARBA00004651"/>
    </source>
</evidence>
<sequence length="145" mass="15498">MAREAAAAGEVTAAGISRNPFTVAKYRAWWFASVAAGMGVGIQAVTVPLFIRDRVAEDQRAAAIAAALICQTLPGAALALLGGVVADRVERRRVLVRTYQIVAAAVSLVYVALAGRWRCARCGRCSCLRPSSGRQGRSRTRRGRR</sequence>
<dbReference type="SUPFAM" id="SSF103473">
    <property type="entry name" value="MFS general substrate transporter"/>
    <property type="match status" value="1"/>
</dbReference>
<feature type="transmembrane region" description="Helical" evidence="7">
    <location>
        <begin position="28"/>
        <end position="51"/>
    </location>
</feature>
<feature type="transmembrane region" description="Helical" evidence="7">
    <location>
        <begin position="98"/>
        <end position="117"/>
    </location>
</feature>
<gene>
    <name evidence="8" type="ORF">O0235_10655</name>
</gene>
<dbReference type="InterPro" id="IPR010290">
    <property type="entry name" value="TM_effector"/>
</dbReference>
<dbReference type="Proteomes" id="UP001212803">
    <property type="component" value="Chromosome"/>
</dbReference>
<organism evidence="8 9">
    <name type="scientific">Tepidiforma flava</name>
    <dbReference type="NCBI Taxonomy" id="3004094"/>
    <lineage>
        <taxon>Bacteria</taxon>
        <taxon>Bacillati</taxon>
        <taxon>Chloroflexota</taxon>
        <taxon>Tepidiformia</taxon>
        <taxon>Tepidiformales</taxon>
        <taxon>Tepidiformaceae</taxon>
        <taxon>Tepidiforma</taxon>
    </lineage>
</organism>
<feature type="transmembrane region" description="Helical" evidence="7">
    <location>
        <begin position="63"/>
        <end position="86"/>
    </location>
</feature>
<evidence type="ECO:0000256" key="3">
    <source>
        <dbReference type="ARBA" id="ARBA00022475"/>
    </source>
</evidence>
<dbReference type="RefSeq" id="WP_270055773.1">
    <property type="nucleotide sequence ID" value="NZ_CP115149.1"/>
</dbReference>
<keyword evidence="6 7" id="KW-0472">Membrane</keyword>
<keyword evidence="4 7" id="KW-0812">Transmembrane</keyword>
<proteinExistence type="predicted"/>
<dbReference type="EMBL" id="CP115149">
    <property type="protein sequence ID" value="WBL35246.1"/>
    <property type="molecule type" value="Genomic_DNA"/>
</dbReference>
<evidence type="ECO:0000256" key="4">
    <source>
        <dbReference type="ARBA" id="ARBA00022692"/>
    </source>
</evidence>
<dbReference type="Pfam" id="PF05977">
    <property type="entry name" value="MFS_3"/>
    <property type="match status" value="1"/>
</dbReference>
<keyword evidence="5 7" id="KW-1133">Transmembrane helix</keyword>
<evidence type="ECO:0000313" key="9">
    <source>
        <dbReference type="Proteomes" id="UP001212803"/>
    </source>
</evidence>
<comment type="subcellular location">
    <subcellularLocation>
        <location evidence="1">Cell membrane</location>
        <topology evidence="1">Multi-pass membrane protein</topology>
    </subcellularLocation>
</comment>
<keyword evidence="2" id="KW-0813">Transport</keyword>
<keyword evidence="9" id="KW-1185">Reference proteome</keyword>
<dbReference type="PANTHER" id="PTHR23513:SF6">
    <property type="entry name" value="MAJOR FACILITATOR SUPERFAMILY ASSOCIATED DOMAIN-CONTAINING PROTEIN"/>
    <property type="match status" value="1"/>
</dbReference>
<reference evidence="8 9" key="1">
    <citation type="journal article" date="2023" name="ISME J.">
        <title>Thermophilic Dehalococcoidia with unusual traits shed light on an unexpected past.</title>
        <authorList>
            <person name="Palmer M."/>
            <person name="Covington J.K."/>
            <person name="Zhou E.M."/>
            <person name="Thomas S.C."/>
            <person name="Habib N."/>
            <person name="Seymour C.O."/>
            <person name="Lai D."/>
            <person name="Johnston J."/>
            <person name="Hashimi A."/>
            <person name="Jiao J.Y."/>
            <person name="Muok A.R."/>
            <person name="Liu L."/>
            <person name="Xian W.D."/>
            <person name="Zhi X.Y."/>
            <person name="Li M.M."/>
            <person name="Silva L.P."/>
            <person name="Bowen B.P."/>
            <person name="Louie K."/>
            <person name="Briegel A."/>
            <person name="Pett-Ridge J."/>
            <person name="Weber P.K."/>
            <person name="Tocheva E.I."/>
            <person name="Woyke T."/>
            <person name="Northen T.R."/>
            <person name="Mayali X."/>
            <person name="Li W.J."/>
            <person name="Hedlund B.P."/>
        </authorList>
    </citation>
    <scope>NUCLEOTIDE SEQUENCE [LARGE SCALE GENOMIC DNA]</scope>
    <source>
        <strain evidence="8 9">YIM 72310</strain>
    </source>
</reference>
<protein>
    <submittedName>
        <fullName evidence="8">MFS transporter</fullName>
    </submittedName>
</protein>
<dbReference type="PANTHER" id="PTHR23513">
    <property type="entry name" value="INTEGRAL MEMBRANE EFFLUX PROTEIN-RELATED"/>
    <property type="match status" value="1"/>
</dbReference>
<keyword evidence="3" id="KW-1003">Cell membrane</keyword>
<accession>A0ABY7M632</accession>
<evidence type="ECO:0000256" key="2">
    <source>
        <dbReference type="ARBA" id="ARBA00022448"/>
    </source>
</evidence>
<evidence type="ECO:0000256" key="6">
    <source>
        <dbReference type="ARBA" id="ARBA00023136"/>
    </source>
</evidence>
<dbReference type="InterPro" id="IPR036259">
    <property type="entry name" value="MFS_trans_sf"/>
</dbReference>